<dbReference type="InterPro" id="IPR037682">
    <property type="entry name" value="TonB_C"/>
</dbReference>
<dbReference type="Proteomes" id="UP000216446">
    <property type="component" value="Unassembled WGS sequence"/>
</dbReference>
<evidence type="ECO:0000256" key="4">
    <source>
        <dbReference type="ARBA" id="ARBA00023136"/>
    </source>
</evidence>
<keyword evidence="2" id="KW-0812">Transmembrane</keyword>
<gene>
    <name evidence="6" type="ORF">BSZ36_06050</name>
</gene>
<evidence type="ECO:0000256" key="3">
    <source>
        <dbReference type="ARBA" id="ARBA00022989"/>
    </source>
</evidence>
<feature type="domain" description="TonB C-terminal" evidence="5">
    <location>
        <begin position="7"/>
        <end position="99"/>
    </location>
</feature>
<dbReference type="SUPFAM" id="SSF74653">
    <property type="entry name" value="TolA/TonB C-terminal domain"/>
    <property type="match status" value="1"/>
</dbReference>
<dbReference type="PROSITE" id="PS52015">
    <property type="entry name" value="TONB_CTD"/>
    <property type="match status" value="1"/>
</dbReference>
<dbReference type="NCBIfam" id="TIGR01352">
    <property type="entry name" value="tonB_Cterm"/>
    <property type="match status" value="1"/>
</dbReference>
<comment type="subcellular location">
    <subcellularLocation>
        <location evidence="1">Membrane</location>
        <topology evidence="1">Single-pass membrane protein</topology>
    </subcellularLocation>
</comment>
<keyword evidence="7" id="KW-1185">Reference proteome</keyword>
<comment type="caution">
    <text evidence="6">The sequence shown here is derived from an EMBL/GenBank/DDBJ whole genome shotgun (WGS) entry which is preliminary data.</text>
</comment>
<protein>
    <recommendedName>
        <fullName evidence="5">TonB C-terminal domain-containing protein</fullName>
    </recommendedName>
</protein>
<organism evidence="6 7">
    <name type="scientific">Rubricoccus marinus</name>
    <dbReference type="NCBI Taxonomy" id="716817"/>
    <lineage>
        <taxon>Bacteria</taxon>
        <taxon>Pseudomonadati</taxon>
        <taxon>Rhodothermota</taxon>
        <taxon>Rhodothermia</taxon>
        <taxon>Rhodothermales</taxon>
        <taxon>Rubricoccaceae</taxon>
        <taxon>Rubricoccus</taxon>
    </lineage>
</organism>
<dbReference type="GO" id="GO:0055085">
    <property type="term" value="P:transmembrane transport"/>
    <property type="evidence" value="ECO:0007669"/>
    <property type="project" value="InterPro"/>
</dbReference>
<dbReference type="AlphaFoldDB" id="A0A259TYC5"/>
<dbReference type="InParanoid" id="A0A259TYC5"/>
<evidence type="ECO:0000256" key="1">
    <source>
        <dbReference type="ARBA" id="ARBA00004167"/>
    </source>
</evidence>
<dbReference type="EMBL" id="MQWB01000001">
    <property type="protein sequence ID" value="OZC02578.1"/>
    <property type="molecule type" value="Genomic_DNA"/>
</dbReference>
<name>A0A259TYC5_9BACT</name>
<evidence type="ECO:0000313" key="6">
    <source>
        <dbReference type="EMBL" id="OZC02578.1"/>
    </source>
</evidence>
<sequence>MTAEDHPILAPWTQDLIRSTGYPEFARRAQVEGLVRLNVRVNPSGRADSLSVLHPTPHPILVDAAKEAVQKMRFAPGPVDTTHIRIGLNFSLYPPPIAGKE</sequence>
<evidence type="ECO:0000256" key="2">
    <source>
        <dbReference type="ARBA" id="ARBA00022692"/>
    </source>
</evidence>
<evidence type="ECO:0000313" key="7">
    <source>
        <dbReference type="Proteomes" id="UP000216446"/>
    </source>
</evidence>
<proteinExistence type="predicted"/>
<keyword evidence="3" id="KW-1133">Transmembrane helix</keyword>
<reference evidence="6 7" key="1">
    <citation type="submission" date="2016-11" db="EMBL/GenBank/DDBJ databases">
        <title>Study of marine rhodopsin-containing bacteria.</title>
        <authorList>
            <person name="Yoshizawa S."/>
            <person name="Kumagai Y."/>
            <person name="Kogure K."/>
        </authorList>
    </citation>
    <scope>NUCLEOTIDE SEQUENCE [LARGE SCALE GENOMIC DNA]</scope>
    <source>
        <strain evidence="6 7">SG-29</strain>
    </source>
</reference>
<dbReference type="Pfam" id="PF03544">
    <property type="entry name" value="TonB_C"/>
    <property type="match status" value="1"/>
</dbReference>
<keyword evidence="4" id="KW-0472">Membrane</keyword>
<dbReference type="GO" id="GO:0016020">
    <property type="term" value="C:membrane"/>
    <property type="evidence" value="ECO:0007669"/>
    <property type="project" value="UniProtKB-SubCell"/>
</dbReference>
<evidence type="ECO:0000259" key="5">
    <source>
        <dbReference type="PROSITE" id="PS52015"/>
    </source>
</evidence>
<accession>A0A259TYC5</accession>
<dbReference type="InterPro" id="IPR006260">
    <property type="entry name" value="TonB/TolA_C"/>
</dbReference>
<dbReference type="Gene3D" id="3.30.1150.10">
    <property type="match status" value="1"/>
</dbReference>